<gene>
    <name evidence="4" type="ORF">GGQ88_000478</name>
</gene>
<feature type="chain" id="PRO_5030943059" evidence="2">
    <location>
        <begin position="22"/>
        <end position="257"/>
    </location>
</feature>
<feature type="region of interest" description="Disordered" evidence="1">
    <location>
        <begin position="221"/>
        <end position="244"/>
    </location>
</feature>
<evidence type="ECO:0000313" key="5">
    <source>
        <dbReference type="Proteomes" id="UP000562395"/>
    </source>
</evidence>
<feature type="domain" description="Peptidase C51" evidence="3">
    <location>
        <begin position="23"/>
        <end position="148"/>
    </location>
</feature>
<dbReference type="Proteomes" id="UP000562395">
    <property type="component" value="Unassembled WGS sequence"/>
</dbReference>
<dbReference type="RefSeq" id="WP_246385405.1">
    <property type="nucleotide sequence ID" value="NZ_JACICY010000001.1"/>
</dbReference>
<sequence>MRDKLCLAALACCLTMPGSGAQGAELRDSGRYRATPDAGGETLPYLQCVPYAREVSGIRIYGDALTWWGQAEGRYARGHRPKIGAVMSFRPYGRMELGHVAAVSRIIDSRTVLLRHSNWSPIDGRRGQIENDVRAVDVSAGNDWSEVRVWYAPIGNLGTTAWPVNGFIYPDKPGKSERLTVLASADVVQKAKASDMPVSRIGADFLRGVRSEVAVKSAPARRQLAYSAPRPEQPRPSHLTPALRNDPIGRIIASRMR</sequence>
<name>A0A7W5ZSK7_9SPHN</name>
<evidence type="ECO:0000259" key="3">
    <source>
        <dbReference type="PROSITE" id="PS50911"/>
    </source>
</evidence>
<dbReference type="PROSITE" id="PS50911">
    <property type="entry name" value="CHAP"/>
    <property type="match status" value="1"/>
</dbReference>
<proteinExistence type="predicted"/>
<dbReference type="SUPFAM" id="SSF54001">
    <property type="entry name" value="Cysteine proteinases"/>
    <property type="match status" value="1"/>
</dbReference>
<dbReference type="EMBL" id="JACICY010000001">
    <property type="protein sequence ID" value="MBB3859238.1"/>
    <property type="molecule type" value="Genomic_DNA"/>
</dbReference>
<evidence type="ECO:0000313" key="4">
    <source>
        <dbReference type="EMBL" id="MBB3859238.1"/>
    </source>
</evidence>
<protein>
    <submittedName>
        <fullName evidence="4">Surface antigen</fullName>
    </submittedName>
</protein>
<dbReference type="InterPro" id="IPR007921">
    <property type="entry name" value="CHAP_dom"/>
</dbReference>
<accession>A0A7W5ZSK7</accession>
<evidence type="ECO:0000256" key="1">
    <source>
        <dbReference type="SAM" id="MobiDB-lite"/>
    </source>
</evidence>
<evidence type="ECO:0000256" key="2">
    <source>
        <dbReference type="SAM" id="SignalP"/>
    </source>
</evidence>
<dbReference type="InterPro" id="IPR038765">
    <property type="entry name" value="Papain-like_cys_pep_sf"/>
</dbReference>
<organism evidence="4 5">
    <name type="scientific">Novosphingobium hassiacum</name>
    <dbReference type="NCBI Taxonomy" id="173676"/>
    <lineage>
        <taxon>Bacteria</taxon>
        <taxon>Pseudomonadati</taxon>
        <taxon>Pseudomonadota</taxon>
        <taxon>Alphaproteobacteria</taxon>
        <taxon>Sphingomonadales</taxon>
        <taxon>Sphingomonadaceae</taxon>
        <taxon>Novosphingobium</taxon>
    </lineage>
</organism>
<dbReference type="Gene3D" id="3.90.1720.10">
    <property type="entry name" value="endopeptidase domain like (from Nostoc punctiforme)"/>
    <property type="match status" value="1"/>
</dbReference>
<reference evidence="4 5" key="1">
    <citation type="submission" date="2020-08" db="EMBL/GenBank/DDBJ databases">
        <title>Genomic Encyclopedia of Type Strains, Phase IV (KMG-IV): sequencing the most valuable type-strain genomes for metagenomic binning, comparative biology and taxonomic classification.</title>
        <authorList>
            <person name="Goeker M."/>
        </authorList>
    </citation>
    <scope>NUCLEOTIDE SEQUENCE [LARGE SCALE GENOMIC DNA]</scope>
    <source>
        <strain evidence="4 5">DSM 14552</strain>
    </source>
</reference>
<comment type="caution">
    <text evidence="4">The sequence shown here is derived from an EMBL/GenBank/DDBJ whole genome shotgun (WGS) entry which is preliminary data.</text>
</comment>
<dbReference type="AlphaFoldDB" id="A0A7W5ZSK7"/>
<feature type="signal peptide" evidence="2">
    <location>
        <begin position="1"/>
        <end position="21"/>
    </location>
</feature>
<dbReference type="Pfam" id="PF05257">
    <property type="entry name" value="CHAP"/>
    <property type="match status" value="1"/>
</dbReference>
<keyword evidence="2" id="KW-0732">Signal</keyword>
<keyword evidence="5" id="KW-1185">Reference proteome</keyword>